<evidence type="ECO:0000256" key="1">
    <source>
        <dbReference type="ARBA" id="ARBA00008361"/>
    </source>
</evidence>
<reference evidence="5 6" key="1">
    <citation type="journal article" date="2018" name="IMA Fungus">
        <title>IMA Genome-F 9: Draft genome sequence of Annulohypoxylon stygium, Aspergillus mulundensis, Berkeleyomyces basicola (syn. Thielaviopsis basicola), Ceratocystis smalleyi, two Cercospora beticola strains, Coleophoma cylindrospora, Fusarium fracticaudum, Phialophora cf. hyalina, and Morchella septimelata.</title>
        <authorList>
            <person name="Wingfield B.D."/>
            <person name="Bills G.F."/>
            <person name="Dong Y."/>
            <person name="Huang W."/>
            <person name="Nel W.J."/>
            <person name="Swalarsk-Parry B.S."/>
            <person name="Vaghefi N."/>
            <person name="Wilken P.M."/>
            <person name="An Z."/>
            <person name="de Beer Z.W."/>
            <person name="De Vos L."/>
            <person name="Chen L."/>
            <person name="Duong T.A."/>
            <person name="Gao Y."/>
            <person name="Hammerbacher A."/>
            <person name="Kikkert J.R."/>
            <person name="Li Y."/>
            <person name="Li H."/>
            <person name="Li K."/>
            <person name="Li Q."/>
            <person name="Liu X."/>
            <person name="Ma X."/>
            <person name="Naidoo K."/>
            <person name="Pethybridge S.J."/>
            <person name="Sun J."/>
            <person name="Steenkamp E.T."/>
            <person name="van der Nest M.A."/>
            <person name="van Wyk S."/>
            <person name="Wingfield M.J."/>
            <person name="Xiong C."/>
            <person name="Yue Q."/>
            <person name="Zhang X."/>
        </authorList>
    </citation>
    <scope>NUCLEOTIDE SEQUENCE [LARGE SCALE GENOMIC DNA]</scope>
    <source>
        <strain evidence="5 6">BP5796</strain>
    </source>
</reference>
<comment type="caution">
    <text evidence="5">The sequence shown here is derived from an EMBL/GenBank/DDBJ whole genome shotgun (WGS) entry which is preliminary data.</text>
</comment>
<dbReference type="Proteomes" id="UP000256328">
    <property type="component" value="Unassembled WGS sequence"/>
</dbReference>
<evidence type="ECO:0000256" key="3">
    <source>
        <dbReference type="ARBA" id="ARBA00022679"/>
    </source>
</evidence>
<dbReference type="InterPro" id="IPR029063">
    <property type="entry name" value="SAM-dependent_MTases_sf"/>
</dbReference>
<dbReference type="EMBL" id="PDLN01000003">
    <property type="protein sequence ID" value="RDW91709.1"/>
    <property type="molecule type" value="Genomic_DNA"/>
</dbReference>
<protein>
    <recommendedName>
        <fullName evidence="4">Methyltransferase type 11 domain-containing protein</fullName>
    </recommendedName>
</protein>
<evidence type="ECO:0000256" key="2">
    <source>
        <dbReference type="ARBA" id="ARBA00022603"/>
    </source>
</evidence>
<name>A0A3D8SZN8_9HELO</name>
<comment type="similarity">
    <text evidence="1">Belongs to the methyltransferase superfamily.</text>
</comment>
<dbReference type="GO" id="GO:0008757">
    <property type="term" value="F:S-adenosylmethionine-dependent methyltransferase activity"/>
    <property type="evidence" value="ECO:0007669"/>
    <property type="project" value="InterPro"/>
</dbReference>
<evidence type="ECO:0000313" key="5">
    <source>
        <dbReference type="EMBL" id="RDW91709.1"/>
    </source>
</evidence>
<dbReference type="InterPro" id="IPR051052">
    <property type="entry name" value="Diverse_substrate_MTase"/>
</dbReference>
<organism evidence="5 6">
    <name type="scientific">Coleophoma crateriformis</name>
    <dbReference type="NCBI Taxonomy" id="565419"/>
    <lineage>
        <taxon>Eukaryota</taxon>
        <taxon>Fungi</taxon>
        <taxon>Dikarya</taxon>
        <taxon>Ascomycota</taxon>
        <taxon>Pezizomycotina</taxon>
        <taxon>Leotiomycetes</taxon>
        <taxon>Helotiales</taxon>
        <taxon>Dermateaceae</taxon>
        <taxon>Coleophoma</taxon>
    </lineage>
</organism>
<keyword evidence="3" id="KW-0808">Transferase</keyword>
<evidence type="ECO:0000259" key="4">
    <source>
        <dbReference type="Pfam" id="PF08241"/>
    </source>
</evidence>
<dbReference type="SUPFAM" id="SSF53335">
    <property type="entry name" value="S-adenosyl-L-methionine-dependent methyltransferases"/>
    <property type="match status" value="1"/>
</dbReference>
<feature type="domain" description="Methyltransferase type 11" evidence="4">
    <location>
        <begin position="55"/>
        <end position="152"/>
    </location>
</feature>
<dbReference type="GO" id="GO:0032259">
    <property type="term" value="P:methylation"/>
    <property type="evidence" value="ECO:0007669"/>
    <property type="project" value="UniProtKB-KW"/>
</dbReference>
<proteinExistence type="inferred from homology"/>
<sequence length="325" mass="36588">MTSTTDTTNFFKSAEYDEDYWNSYLAARPHYDKSFYNSIYNYHRVHRGLMETAHDVGTGPGQVAAELAVHFKGVVASDINASHLAVASHRLDSLVSSQVVKLAQSTAETLTNIHAECSVDLITAAECLPLIDAEKAVQAFSTILRPNGTLAIWFYGRPIFAEADAARRCQPLLESILDMVYSTTVNGGGPQRKEAWKRATDRMASFLDDIELKDDTWQHVERRKWNSEYAMPFYGSDACDFEITLSSKIGPGEKEVKYKDLQFWERQWDLAGVRRFVQALLPAFDRNNNDDVVEGKYKELEEAMGGEGAVRKITWPVVLILASKK</sequence>
<dbReference type="AlphaFoldDB" id="A0A3D8SZN8"/>
<dbReference type="OrthoDB" id="10027013at2759"/>
<dbReference type="Pfam" id="PF08241">
    <property type="entry name" value="Methyltransf_11"/>
    <property type="match status" value="1"/>
</dbReference>
<gene>
    <name evidence="5" type="ORF">BP5796_02874</name>
</gene>
<keyword evidence="6" id="KW-1185">Reference proteome</keyword>
<dbReference type="Gene3D" id="3.40.50.150">
    <property type="entry name" value="Vaccinia Virus protein VP39"/>
    <property type="match status" value="1"/>
</dbReference>
<accession>A0A3D8SZN8</accession>
<dbReference type="PANTHER" id="PTHR44942">
    <property type="entry name" value="METHYLTRANSF_11 DOMAIN-CONTAINING PROTEIN"/>
    <property type="match status" value="1"/>
</dbReference>
<dbReference type="InterPro" id="IPR013216">
    <property type="entry name" value="Methyltransf_11"/>
</dbReference>
<dbReference type="PANTHER" id="PTHR44942:SF4">
    <property type="entry name" value="METHYLTRANSFERASE TYPE 11 DOMAIN-CONTAINING PROTEIN"/>
    <property type="match status" value="1"/>
</dbReference>
<keyword evidence="2" id="KW-0489">Methyltransferase</keyword>
<evidence type="ECO:0000313" key="6">
    <source>
        <dbReference type="Proteomes" id="UP000256328"/>
    </source>
</evidence>
<dbReference type="CDD" id="cd02440">
    <property type="entry name" value="AdoMet_MTases"/>
    <property type="match status" value="1"/>
</dbReference>